<keyword evidence="6 8" id="KW-1133">Transmembrane helix</keyword>
<dbReference type="RefSeq" id="WP_275633453.1">
    <property type="nucleotide sequence ID" value="NZ_JARGYD010000005.1"/>
</dbReference>
<evidence type="ECO:0000256" key="3">
    <source>
        <dbReference type="ARBA" id="ARBA00022448"/>
    </source>
</evidence>
<accession>A0ABV7GT43</accession>
<feature type="transmembrane region" description="Helical" evidence="8">
    <location>
        <begin position="192"/>
        <end position="209"/>
    </location>
</feature>
<gene>
    <name evidence="9" type="ORF">ACFOGP_08070</name>
</gene>
<keyword evidence="5 8" id="KW-0812">Transmembrane</keyword>
<feature type="transmembrane region" description="Helical" evidence="8">
    <location>
        <begin position="250"/>
        <end position="271"/>
    </location>
</feature>
<evidence type="ECO:0000313" key="9">
    <source>
        <dbReference type="EMBL" id="MFC3142661.1"/>
    </source>
</evidence>
<dbReference type="Pfam" id="PF03547">
    <property type="entry name" value="Mem_trans"/>
    <property type="match status" value="1"/>
</dbReference>
<evidence type="ECO:0000256" key="1">
    <source>
        <dbReference type="ARBA" id="ARBA00004651"/>
    </source>
</evidence>
<comment type="similarity">
    <text evidence="2">Belongs to the auxin efflux carrier (TC 2.A.69) family.</text>
</comment>
<dbReference type="InterPro" id="IPR004776">
    <property type="entry name" value="Mem_transp_PIN-like"/>
</dbReference>
<name>A0ABV7GT43_9RHOB</name>
<dbReference type="PANTHER" id="PTHR36838:SF4">
    <property type="entry name" value="AUXIN EFFLUX CARRIER FAMILY PROTEIN"/>
    <property type="match status" value="1"/>
</dbReference>
<dbReference type="Proteomes" id="UP001595632">
    <property type="component" value="Unassembled WGS sequence"/>
</dbReference>
<protein>
    <submittedName>
        <fullName evidence="9">AEC family transporter</fullName>
    </submittedName>
</protein>
<comment type="caution">
    <text evidence="9">The sequence shown here is derived from an EMBL/GenBank/DDBJ whole genome shotgun (WGS) entry which is preliminary data.</text>
</comment>
<feature type="transmembrane region" description="Helical" evidence="8">
    <location>
        <begin position="130"/>
        <end position="152"/>
    </location>
</feature>
<keyword evidence="10" id="KW-1185">Reference proteome</keyword>
<evidence type="ECO:0000256" key="4">
    <source>
        <dbReference type="ARBA" id="ARBA00022475"/>
    </source>
</evidence>
<dbReference type="EMBL" id="JBHRTB010000010">
    <property type="protein sequence ID" value="MFC3142661.1"/>
    <property type="molecule type" value="Genomic_DNA"/>
</dbReference>
<evidence type="ECO:0000256" key="7">
    <source>
        <dbReference type="ARBA" id="ARBA00023136"/>
    </source>
</evidence>
<feature type="transmembrane region" description="Helical" evidence="8">
    <location>
        <begin position="283"/>
        <end position="300"/>
    </location>
</feature>
<feature type="transmembrane region" description="Helical" evidence="8">
    <location>
        <begin position="103"/>
        <end position="124"/>
    </location>
</feature>
<organism evidence="9 10">
    <name type="scientific">Psychromarinibacter halotolerans</name>
    <dbReference type="NCBI Taxonomy" id="1775175"/>
    <lineage>
        <taxon>Bacteria</taxon>
        <taxon>Pseudomonadati</taxon>
        <taxon>Pseudomonadota</taxon>
        <taxon>Alphaproteobacteria</taxon>
        <taxon>Rhodobacterales</taxon>
        <taxon>Paracoccaceae</taxon>
        <taxon>Psychromarinibacter</taxon>
    </lineage>
</organism>
<feature type="transmembrane region" description="Helical" evidence="8">
    <location>
        <begin position="164"/>
        <end position="186"/>
    </location>
</feature>
<dbReference type="Gene3D" id="1.20.1530.20">
    <property type="match status" value="1"/>
</dbReference>
<reference evidence="10" key="1">
    <citation type="journal article" date="2019" name="Int. J. Syst. Evol. Microbiol.">
        <title>The Global Catalogue of Microorganisms (GCM) 10K type strain sequencing project: providing services to taxonomists for standard genome sequencing and annotation.</title>
        <authorList>
            <consortium name="The Broad Institute Genomics Platform"/>
            <consortium name="The Broad Institute Genome Sequencing Center for Infectious Disease"/>
            <person name="Wu L."/>
            <person name="Ma J."/>
        </authorList>
    </citation>
    <scope>NUCLEOTIDE SEQUENCE [LARGE SCALE GENOMIC DNA]</scope>
    <source>
        <strain evidence="10">KCTC 52366</strain>
    </source>
</reference>
<evidence type="ECO:0000256" key="8">
    <source>
        <dbReference type="SAM" id="Phobius"/>
    </source>
</evidence>
<feature type="transmembrane region" description="Helical" evidence="8">
    <location>
        <begin position="221"/>
        <end position="244"/>
    </location>
</feature>
<evidence type="ECO:0000256" key="6">
    <source>
        <dbReference type="ARBA" id="ARBA00022989"/>
    </source>
</evidence>
<evidence type="ECO:0000256" key="2">
    <source>
        <dbReference type="ARBA" id="ARBA00010145"/>
    </source>
</evidence>
<keyword evidence="3" id="KW-0813">Transport</keyword>
<sequence length="302" mass="30973">MSLALTILPIALAIALGWAARASGLIKADLWPGIEALSFKLLIPAILIHSIATTDLSPSRIGGFAAALLLTILIGGLVVLVGGRLLRVPGPTRSTYFQGTIRYNGFIGLAAADLLIGPAGLSLIAVSMAVLIPVINVVTIIVMAVLCGGSTGPRRLLRSVATNPLVIGSCGGVAVNLLFGGLPVWLDEATQIVGRAALGVGLLAVGAGVSLKRMLHVSPRVVAACAMRPFMITAIFLGLAMLLGLSETEMLGGILVFAVPAATNGFIVARMMGGDAATYADMLAWQTLLCLIAIPFYAALVT</sequence>
<dbReference type="PANTHER" id="PTHR36838">
    <property type="entry name" value="AUXIN EFFLUX CARRIER FAMILY PROTEIN"/>
    <property type="match status" value="1"/>
</dbReference>
<keyword evidence="4" id="KW-1003">Cell membrane</keyword>
<keyword evidence="7 8" id="KW-0472">Membrane</keyword>
<evidence type="ECO:0000313" key="10">
    <source>
        <dbReference type="Proteomes" id="UP001595632"/>
    </source>
</evidence>
<dbReference type="InterPro" id="IPR038770">
    <property type="entry name" value="Na+/solute_symporter_sf"/>
</dbReference>
<feature type="transmembrane region" description="Helical" evidence="8">
    <location>
        <begin position="61"/>
        <end position="82"/>
    </location>
</feature>
<comment type="subcellular location">
    <subcellularLocation>
        <location evidence="1">Cell membrane</location>
        <topology evidence="1">Multi-pass membrane protein</topology>
    </subcellularLocation>
</comment>
<proteinExistence type="inferred from homology"/>
<evidence type="ECO:0000256" key="5">
    <source>
        <dbReference type="ARBA" id="ARBA00022692"/>
    </source>
</evidence>